<evidence type="ECO:0000313" key="3">
    <source>
        <dbReference type="Proteomes" id="UP001239462"/>
    </source>
</evidence>
<evidence type="ECO:0000313" key="2">
    <source>
        <dbReference type="EMBL" id="MDM4018369.1"/>
    </source>
</evidence>
<keyword evidence="3" id="KW-1185">Reference proteome</keyword>
<gene>
    <name evidence="2" type="ORF">QTN89_23155</name>
</gene>
<protein>
    <submittedName>
        <fullName evidence="2">HD domain-containing protein</fullName>
    </submittedName>
</protein>
<comment type="caution">
    <text evidence="2">The sequence shown here is derived from an EMBL/GenBank/DDBJ whole genome shotgun (WGS) entry which is preliminary data.</text>
</comment>
<sequence>MNPNTFPSPATAELLAAVKFAAEKHADQRRKNQAGTPYINHPIEVAEHLAQVGNVTDTSILVAAILHDTVEDTDTSEAELCERFGDEVTGFVMECTDDKSLPKAERKRLQVVHAPNMTAGAKQIKLADKACNLRSLLIDPPLAWSTERQAEYFRWGQDVVAGLRGVNADLDADFEIIIEAGQKKFGGS</sequence>
<name>A0ABT7PPE9_9BACT</name>
<dbReference type="EMBL" id="JASZZN010000021">
    <property type="protein sequence ID" value="MDM4018369.1"/>
    <property type="molecule type" value="Genomic_DNA"/>
</dbReference>
<proteinExistence type="predicted"/>
<organism evidence="2 3">
    <name type="scientific">Roseiconus lacunae</name>
    <dbReference type="NCBI Taxonomy" id="2605694"/>
    <lineage>
        <taxon>Bacteria</taxon>
        <taxon>Pseudomonadati</taxon>
        <taxon>Planctomycetota</taxon>
        <taxon>Planctomycetia</taxon>
        <taxon>Pirellulales</taxon>
        <taxon>Pirellulaceae</taxon>
        <taxon>Roseiconus</taxon>
    </lineage>
</organism>
<feature type="domain" description="HD/PDEase" evidence="1">
    <location>
        <begin position="34"/>
        <end position="142"/>
    </location>
</feature>
<dbReference type="Pfam" id="PF13328">
    <property type="entry name" value="HD_4"/>
    <property type="match status" value="1"/>
</dbReference>
<dbReference type="InterPro" id="IPR052194">
    <property type="entry name" value="MESH1"/>
</dbReference>
<dbReference type="PANTHER" id="PTHR46246">
    <property type="entry name" value="GUANOSINE-3',5'-BIS(DIPHOSPHATE) 3'-PYROPHOSPHOHYDROLASE MESH1"/>
    <property type="match status" value="1"/>
</dbReference>
<dbReference type="SMART" id="SM00471">
    <property type="entry name" value="HDc"/>
    <property type="match status" value="1"/>
</dbReference>
<dbReference type="PANTHER" id="PTHR46246:SF1">
    <property type="entry name" value="GUANOSINE-3',5'-BIS(DIPHOSPHATE) 3'-PYROPHOSPHOHYDROLASE MESH1"/>
    <property type="match status" value="1"/>
</dbReference>
<dbReference type="SUPFAM" id="SSF109604">
    <property type="entry name" value="HD-domain/PDEase-like"/>
    <property type="match status" value="1"/>
</dbReference>
<dbReference type="Proteomes" id="UP001239462">
    <property type="component" value="Unassembled WGS sequence"/>
</dbReference>
<dbReference type="Gene3D" id="1.10.3210.10">
    <property type="entry name" value="Hypothetical protein af1432"/>
    <property type="match status" value="1"/>
</dbReference>
<reference evidence="2 3" key="1">
    <citation type="submission" date="2023-06" db="EMBL/GenBank/DDBJ databases">
        <title>Roseiconus lacunae JC819 isolated from Gulf of Mannar region, Tamil Nadu.</title>
        <authorList>
            <person name="Pk S."/>
            <person name="Ch S."/>
            <person name="Ch V.R."/>
        </authorList>
    </citation>
    <scope>NUCLEOTIDE SEQUENCE [LARGE SCALE GENOMIC DNA]</scope>
    <source>
        <strain evidence="2 3">JC819</strain>
    </source>
</reference>
<dbReference type="RefSeq" id="WP_149498690.1">
    <property type="nucleotide sequence ID" value="NZ_CP141221.1"/>
</dbReference>
<accession>A0ABT7PPE9</accession>
<dbReference type="InterPro" id="IPR003607">
    <property type="entry name" value="HD/PDEase_dom"/>
</dbReference>
<evidence type="ECO:0000259" key="1">
    <source>
        <dbReference type="SMART" id="SM00471"/>
    </source>
</evidence>